<dbReference type="PANTHER" id="PTHR24094">
    <property type="entry name" value="SECRETED PROTEIN"/>
    <property type="match status" value="1"/>
</dbReference>
<comment type="caution">
    <text evidence="3">The sequence shown here is derived from an EMBL/GenBank/DDBJ whole genome shotgun (WGS) entry which is preliminary data.</text>
</comment>
<keyword evidence="1" id="KW-0732">Signal</keyword>
<reference evidence="3" key="1">
    <citation type="submission" date="2024-05" db="EMBL/GenBank/DDBJ databases">
        <title>Whole genome shotgun sequence of Streptomyces daghestanicus NBRC 12762.</title>
        <authorList>
            <person name="Komaki H."/>
            <person name="Tamura T."/>
        </authorList>
    </citation>
    <scope>NUCLEOTIDE SEQUENCE</scope>
    <source>
        <strain evidence="3">NBRC 12762</strain>
    </source>
</reference>
<protein>
    <recommendedName>
        <fullName evidence="2">GmrSD restriction endonucleases C-terminal domain-containing protein</fullName>
    </recommendedName>
</protein>
<organism evidence="3 4">
    <name type="scientific">Streptomyces daghestanicus</name>
    <dbReference type="NCBI Taxonomy" id="66885"/>
    <lineage>
        <taxon>Bacteria</taxon>
        <taxon>Bacillati</taxon>
        <taxon>Actinomycetota</taxon>
        <taxon>Actinomycetes</taxon>
        <taxon>Kitasatosporales</taxon>
        <taxon>Streptomycetaceae</taxon>
        <taxon>Streptomyces</taxon>
    </lineage>
</organism>
<dbReference type="Proteomes" id="UP001052655">
    <property type="component" value="Unassembled WGS sequence"/>
</dbReference>
<feature type="chain" id="PRO_5047479074" description="GmrSD restriction endonucleases C-terminal domain-containing protein" evidence="1">
    <location>
        <begin position="22"/>
        <end position="217"/>
    </location>
</feature>
<dbReference type="EMBL" id="BNDX01000013">
    <property type="protein sequence ID" value="GHI33275.1"/>
    <property type="molecule type" value="Genomic_DNA"/>
</dbReference>
<evidence type="ECO:0000313" key="3">
    <source>
        <dbReference type="EMBL" id="GHI33275.1"/>
    </source>
</evidence>
<evidence type="ECO:0000313" key="4">
    <source>
        <dbReference type="Proteomes" id="UP001052655"/>
    </source>
</evidence>
<feature type="domain" description="GmrSD restriction endonucleases C-terminal" evidence="2">
    <location>
        <begin position="97"/>
        <end position="200"/>
    </location>
</feature>
<gene>
    <name evidence="3" type="ORF">Sdagh_50050</name>
</gene>
<evidence type="ECO:0000256" key="1">
    <source>
        <dbReference type="SAM" id="SignalP"/>
    </source>
</evidence>
<feature type="signal peptide" evidence="1">
    <location>
        <begin position="1"/>
        <end position="21"/>
    </location>
</feature>
<dbReference type="InterPro" id="IPR011089">
    <property type="entry name" value="GmrSD_C"/>
</dbReference>
<sequence>MLRHLAAALAALTILAPAAQAAPAAEPVTLPLAEAVDQLPESAEDRTGYDRDLFKHWNAGLKRDGCDTRKEILISEAVEAPTVGARCKITGGSWWSYYDERTQTDVADLDIDHMVPLAEAWDSGASGWTAARREAYANDQGAEESLIAVTDRVNQAKGDQDPAEWLPPAEGALCRYLSEWVGTKLRWELTADDAETDTLRDLVGECARQTVTYEVAE</sequence>
<accession>A0ABQ3Q7Q0</accession>
<dbReference type="RefSeq" id="WP_190078332.1">
    <property type="nucleotide sequence ID" value="NZ_BMTC01000036.1"/>
</dbReference>
<keyword evidence="4" id="KW-1185">Reference proteome</keyword>
<dbReference type="Pfam" id="PF07510">
    <property type="entry name" value="GmrSD_C"/>
    <property type="match status" value="1"/>
</dbReference>
<evidence type="ECO:0000259" key="2">
    <source>
        <dbReference type="Pfam" id="PF07510"/>
    </source>
</evidence>
<name>A0ABQ3Q7Q0_9ACTN</name>
<proteinExistence type="predicted"/>
<dbReference type="PANTHER" id="PTHR24094:SF15">
    <property type="entry name" value="AMP-DEPENDENT SYNTHETASE_LIGASE DOMAIN-CONTAINING PROTEIN-RELATED"/>
    <property type="match status" value="1"/>
</dbReference>